<dbReference type="GO" id="GO:0000049">
    <property type="term" value="F:tRNA binding"/>
    <property type="evidence" value="ECO:0007669"/>
    <property type="project" value="InterPro"/>
</dbReference>
<evidence type="ECO:0000256" key="5">
    <source>
        <dbReference type="ARBA" id="ARBA00022884"/>
    </source>
</evidence>
<organism evidence="7 8">
    <name type="scientific">Candidatus Methylomirabilis tolerans</name>
    <dbReference type="NCBI Taxonomy" id="3123416"/>
    <lineage>
        <taxon>Bacteria</taxon>
        <taxon>Candidatus Methylomirabilota</taxon>
        <taxon>Candidatus Methylomirabilia</taxon>
        <taxon>Candidatus Methylomirabilales</taxon>
        <taxon>Candidatus Methylomirabilaceae</taxon>
        <taxon>Candidatus Methylomirabilis</taxon>
    </lineage>
</organism>
<dbReference type="NCBIfam" id="TIGR00188">
    <property type="entry name" value="rnpA"/>
    <property type="match status" value="1"/>
</dbReference>
<evidence type="ECO:0000313" key="8">
    <source>
        <dbReference type="Proteomes" id="UP001197609"/>
    </source>
</evidence>
<keyword evidence="4 7" id="KW-0378">Hydrolase</keyword>
<dbReference type="GO" id="GO:0004526">
    <property type="term" value="F:ribonuclease P activity"/>
    <property type="evidence" value="ECO:0007669"/>
    <property type="project" value="UniProtKB-UniRule"/>
</dbReference>
<evidence type="ECO:0000256" key="6">
    <source>
        <dbReference type="NCBIfam" id="TIGR00188"/>
    </source>
</evidence>
<dbReference type="Pfam" id="PF00825">
    <property type="entry name" value="Ribonuclease_P"/>
    <property type="match status" value="1"/>
</dbReference>
<dbReference type="EC" id="3.1.26.5" evidence="6"/>
<keyword evidence="1" id="KW-0819">tRNA processing</keyword>
<keyword evidence="5" id="KW-0694">RNA-binding</keyword>
<dbReference type="PANTHER" id="PTHR33992">
    <property type="entry name" value="RIBONUCLEASE P PROTEIN COMPONENT"/>
    <property type="match status" value="1"/>
</dbReference>
<dbReference type="InterPro" id="IPR000100">
    <property type="entry name" value="RNase_P"/>
</dbReference>
<comment type="caution">
    <text evidence="7">The sequence shown here is derived from an EMBL/GenBank/DDBJ whole genome shotgun (WGS) entry which is preliminary data.</text>
</comment>
<dbReference type="InterPro" id="IPR014721">
    <property type="entry name" value="Ribsml_uS5_D2-typ_fold_subgr"/>
</dbReference>
<dbReference type="GO" id="GO:0030677">
    <property type="term" value="C:ribonuclease P complex"/>
    <property type="evidence" value="ECO:0007669"/>
    <property type="project" value="TreeGrafter"/>
</dbReference>
<reference evidence="7 8" key="1">
    <citation type="journal article" date="2021" name="bioRxiv">
        <title>Unraveling nitrogen, sulfur and carbon metabolic pathways and microbial community transcriptional responses to substrate deprivation and toxicity stresses in a bioreactor mimicking anoxic brackish coastal sediment conditions.</title>
        <authorList>
            <person name="Martins P.D."/>
            <person name="Echeveste M.J."/>
            <person name="Arshad A."/>
            <person name="Kurth J."/>
            <person name="Ouboter H."/>
            <person name="Jetten M.S.M."/>
            <person name="Welte C.U."/>
        </authorList>
    </citation>
    <scope>NUCLEOTIDE SEQUENCE [LARGE SCALE GENOMIC DNA]</scope>
    <source>
        <strain evidence="7">MAG_38</strain>
    </source>
</reference>
<dbReference type="EMBL" id="JAIOIU010000144">
    <property type="protein sequence ID" value="MBZ0160754.1"/>
    <property type="molecule type" value="Genomic_DNA"/>
</dbReference>
<dbReference type="GO" id="GO:0042781">
    <property type="term" value="F:3'-tRNA processing endoribonuclease activity"/>
    <property type="evidence" value="ECO:0007669"/>
    <property type="project" value="TreeGrafter"/>
</dbReference>
<evidence type="ECO:0000256" key="4">
    <source>
        <dbReference type="ARBA" id="ARBA00022801"/>
    </source>
</evidence>
<evidence type="ECO:0000256" key="1">
    <source>
        <dbReference type="ARBA" id="ARBA00022694"/>
    </source>
</evidence>
<dbReference type="Gene3D" id="3.30.230.10">
    <property type="match status" value="1"/>
</dbReference>
<dbReference type="Proteomes" id="UP001197609">
    <property type="component" value="Unassembled WGS sequence"/>
</dbReference>
<name>A0AAJ1EU17_9BACT</name>
<evidence type="ECO:0000256" key="3">
    <source>
        <dbReference type="ARBA" id="ARBA00022759"/>
    </source>
</evidence>
<dbReference type="AlphaFoldDB" id="A0AAJ1EU17"/>
<gene>
    <name evidence="7" type="primary">rnpA</name>
    <name evidence="7" type="ORF">K8G79_11550</name>
</gene>
<evidence type="ECO:0000256" key="2">
    <source>
        <dbReference type="ARBA" id="ARBA00022722"/>
    </source>
</evidence>
<dbReference type="InterPro" id="IPR020568">
    <property type="entry name" value="Ribosomal_Su5_D2-typ_SF"/>
</dbReference>
<sequence>MRQPESSRTARSKRAFSNSYFTLYAGFPSTKKQELKLAFGARTGTAVVRNKAKRLAREAFRLNRHQLPVGIEIVIAAKKGIGALSRRKLRGQILDLFEYACKLSPPSFSEAVRPGDTSERC</sequence>
<accession>A0AAJ1EU17</accession>
<keyword evidence="2" id="KW-0540">Nuclease</keyword>
<keyword evidence="3" id="KW-0255">Endonuclease</keyword>
<dbReference type="SUPFAM" id="SSF54211">
    <property type="entry name" value="Ribosomal protein S5 domain 2-like"/>
    <property type="match status" value="1"/>
</dbReference>
<proteinExistence type="predicted"/>
<protein>
    <recommendedName>
        <fullName evidence="6">Ribonuclease P protein component</fullName>
        <ecNumber evidence="6">3.1.26.5</ecNumber>
    </recommendedName>
</protein>
<evidence type="ECO:0000313" key="7">
    <source>
        <dbReference type="EMBL" id="MBZ0160754.1"/>
    </source>
</evidence>
<dbReference type="PANTHER" id="PTHR33992:SF1">
    <property type="entry name" value="RIBONUCLEASE P PROTEIN COMPONENT"/>
    <property type="match status" value="1"/>
</dbReference>